<gene>
    <name evidence="1" type="primary">ggt</name>
    <name evidence="1" type="ORF">GCM10007301_12030</name>
</gene>
<protein>
    <submittedName>
        <fullName evidence="1">Gamma-glutamyltranspeptidase</fullName>
    </submittedName>
</protein>
<dbReference type="SUPFAM" id="SSF56235">
    <property type="entry name" value="N-terminal nucleophile aminohydrolases (Ntn hydrolases)"/>
    <property type="match status" value="1"/>
</dbReference>
<accession>A0A917BQU5</accession>
<dbReference type="PRINTS" id="PR01210">
    <property type="entry name" value="GGTRANSPTASE"/>
</dbReference>
<dbReference type="Proteomes" id="UP000606044">
    <property type="component" value="Unassembled WGS sequence"/>
</dbReference>
<evidence type="ECO:0000313" key="2">
    <source>
        <dbReference type="Proteomes" id="UP000606044"/>
    </source>
</evidence>
<dbReference type="InterPro" id="IPR052896">
    <property type="entry name" value="GGT-like_enzyme"/>
</dbReference>
<dbReference type="Pfam" id="PF01019">
    <property type="entry name" value="G_glu_transpept"/>
    <property type="match status" value="2"/>
</dbReference>
<evidence type="ECO:0000313" key="1">
    <source>
        <dbReference type="EMBL" id="GGF54131.1"/>
    </source>
</evidence>
<reference evidence="1" key="2">
    <citation type="submission" date="2020-09" db="EMBL/GenBank/DDBJ databases">
        <authorList>
            <person name="Sun Q."/>
            <person name="Sedlacek I."/>
        </authorList>
    </citation>
    <scope>NUCLEOTIDE SEQUENCE</scope>
    <source>
        <strain evidence="1">CCM 7897</strain>
    </source>
</reference>
<dbReference type="AlphaFoldDB" id="A0A917BQU5"/>
<keyword evidence="2" id="KW-1185">Reference proteome</keyword>
<dbReference type="PANTHER" id="PTHR43881">
    <property type="entry name" value="GAMMA-GLUTAMYLTRANSPEPTIDASE (AFU_ORTHOLOGUE AFUA_4G13580)"/>
    <property type="match status" value="1"/>
</dbReference>
<dbReference type="Gene3D" id="3.60.20.40">
    <property type="match status" value="1"/>
</dbReference>
<reference evidence="1" key="1">
    <citation type="journal article" date="2014" name="Int. J. Syst. Evol. Microbiol.">
        <title>Complete genome sequence of Corynebacterium casei LMG S-19264T (=DSM 44701T), isolated from a smear-ripened cheese.</title>
        <authorList>
            <consortium name="US DOE Joint Genome Institute (JGI-PGF)"/>
            <person name="Walter F."/>
            <person name="Albersmeier A."/>
            <person name="Kalinowski J."/>
            <person name="Ruckert C."/>
        </authorList>
    </citation>
    <scope>NUCLEOTIDE SEQUENCE</scope>
    <source>
        <strain evidence="1">CCM 7897</strain>
    </source>
</reference>
<dbReference type="EMBL" id="BMCT01000001">
    <property type="protein sequence ID" value="GGF54131.1"/>
    <property type="molecule type" value="Genomic_DNA"/>
</dbReference>
<dbReference type="InterPro" id="IPR043137">
    <property type="entry name" value="GGT_ssub_C"/>
</dbReference>
<dbReference type="InterPro" id="IPR029055">
    <property type="entry name" value="Ntn_hydrolases_N"/>
</dbReference>
<sequence>MSEGLLALIRENVTASAPRVVTAAHAASASAGAMAFARGGNAFDAALAACFMDAITLPMKCGLFGDLVALVRRKGGPFEALVSVGAGCLALGEGATLERVGPRSIGVPGAPHGYALLHAHARLDLETLIAPAVTASEAGVPWSRVSRSYVVEAKDMLARLSPENPYAPGGVIPELGDTRRLPGLGRLLQAFARDSEKLFETDIGERLIADLTLRGGILRMEDFAQRPGAFHEPAEAAIAPGCTLSATPFPTHGPRLVSAVSDVLSGAASQLDAVRAVRAAAKREGREHLDGGTTLVTAADDEGNVVVVLHSNSFPQFASGIVMDDGLILNNRPGRGFDLTAPEGAANAPAAGKVPWTTVHAWTLDRAGQRFVGATPGGVNQMPWNVQMVSELAQGGEPAETVTNPRWALDAEGVLSAEPGALPEAVTPDKALSALTLRSCQQVIALAEAPGGLHLAAADPRTGCAAVGVY</sequence>
<organism evidence="1 2">
    <name type="scientific">Azorhizobium oxalatiphilum</name>
    <dbReference type="NCBI Taxonomy" id="980631"/>
    <lineage>
        <taxon>Bacteria</taxon>
        <taxon>Pseudomonadati</taxon>
        <taxon>Pseudomonadota</taxon>
        <taxon>Alphaproteobacteria</taxon>
        <taxon>Hyphomicrobiales</taxon>
        <taxon>Xanthobacteraceae</taxon>
        <taxon>Azorhizobium</taxon>
    </lineage>
</organism>
<proteinExistence type="predicted"/>
<dbReference type="PANTHER" id="PTHR43881:SF1">
    <property type="entry name" value="GAMMA-GLUTAMYLTRANSPEPTIDASE (AFU_ORTHOLOGUE AFUA_4G13580)"/>
    <property type="match status" value="1"/>
</dbReference>
<comment type="caution">
    <text evidence="1">The sequence shown here is derived from an EMBL/GenBank/DDBJ whole genome shotgun (WGS) entry which is preliminary data.</text>
</comment>
<name>A0A917BQU5_9HYPH</name>
<dbReference type="RefSeq" id="WP_188576291.1">
    <property type="nucleotide sequence ID" value="NZ_BMCT01000001.1"/>
</dbReference>